<dbReference type="SUPFAM" id="SSF64518">
    <property type="entry name" value="Phase 1 flagellin"/>
    <property type="match status" value="1"/>
</dbReference>
<dbReference type="InterPro" id="IPR002371">
    <property type="entry name" value="FlgK"/>
</dbReference>
<dbReference type="GO" id="GO:0009424">
    <property type="term" value="C:bacterial-type flagellum hook"/>
    <property type="evidence" value="ECO:0007669"/>
    <property type="project" value="UniProtKB-UniRule"/>
</dbReference>
<accession>A0A7C5T191</accession>
<evidence type="ECO:0000256" key="5">
    <source>
        <dbReference type="ARBA" id="ARBA00022525"/>
    </source>
</evidence>
<dbReference type="GO" id="GO:0044780">
    <property type="term" value="P:bacterial-type flagellum assembly"/>
    <property type="evidence" value="ECO:0007669"/>
    <property type="project" value="InterPro"/>
</dbReference>
<dbReference type="Pfam" id="PF22638">
    <property type="entry name" value="FlgK_D1"/>
    <property type="match status" value="1"/>
</dbReference>
<dbReference type="AlphaFoldDB" id="A0A7C5T191"/>
<evidence type="ECO:0000256" key="3">
    <source>
        <dbReference type="ARBA" id="ARBA00009677"/>
    </source>
</evidence>
<evidence type="ECO:0000256" key="6">
    <source>
        <dbReference type="ARBA" id="ARBA00023143"/>
    </source>
</evidence>
<dbReference type="InterPro" id="IPR053927">
    <property type="entry name" value="FlgK_helical"/>
</dbReference>
<keyword evidence="11" id="KW-0282">Flagellum</keyword>
<organism evidence="11">
    <name type="scientific">Thermocrinis ruber</name>
    <dbReference type="NCBI Taxonomy" id="75906"/>
    <lineage>
        <taxon>Bacteria</taxon>
        <taxon>Pseudomonadati</taxon>
        <taxon>Aquificota</taxon>
        <taxon>Aquificia</taxon>
        <taxon>Aquificales</taxon>
        <taxon>Aquificaceae</taxon>
        <taxon>Thermocrinis</taxon>
    </lineage>
</organism>
<evidence type="ECO:0000259" key="10">
    <source>
        <dbReference type="Pfam" id="PF22638"/>
    </source>
</evidence>
<evidence type="ECO:0000256" key="1">
    <source>
        <dbReference type="ARBA" id="ARBA00004365"/>
    </source>
</evidence>
<evidence type="ECO:0000256" key="7">
    <source>
        <dbReference type="RuleBase" id="RU362065"/>
    </source>
</evidence>
<dbReference type="GO" id="GO:0005198">
    <property type="term" value="F:structural molecule activity"/>
    <property type="evidence" value="ECO:0007669"/>
    <property type="project" value="UniProtKB-UniRule"/>
</dbReference>
<evidence type="ECO:0000259" key="9">
    <source>
        <dbReference type="Pfam" id="PF06429"/>
    </source>
</evidence>
<dbReference type="PANTHER" id="PTHR30033">
    <property type="entry name" value="FLAGELLAR HOOK-ASSOCIATED PROTEIN 1"/>
    <property type="match status" value="1"/>
</dbReference>
<evidence type="ECO:0000256" key="8">
    <source>
        <dbReference type="SAM" id="Coils"/>
    </source>
</evidence>
<sequence>MFGGTLGIVSQGLEILRKSIDIRNRNILNANNPDYAQEDPVIKTFVPYGISLETIERVKSLHYVQQRNTQLSLVSSLDERIKNNTRVEDIFQEFTQGLGGIEYINTFFTSYQNLMKDPTNEGARANLVQSANSLVGYLKDRKRNLDTISQSIDYSMRQYVDKVNSITKKLAKLNQEILIAYAQTYARGQDYKNILDERDRLLRELSEYINIRVQEDDIGRVKVETSKGFVLVEDKFSWELAYDGANKRVLWKSKDGSQVDISGEISGGRLKGGLGAIADLQDYQNRLDQLAKKLISEVKLPAKTGITEYYWTLNYANSTDPLGTSGTITLNGSSSVIINYTSTDTLTDLANAINSAGVGFSAVVVANPEGTYTLRITSSNPSYTITDSNGMVGGRVFEGTGIADIKVAGNISTQLSNLDYSKADEFNQFSRLWWDNSKNIYQGLTSAIAGNLNGYKKQYDIENAVLNSLNAKLQEMQGVSIDKEFMEVFQLQKSYQALAKVVSAMDELIRTTLNMV</sequence>
<dbReference type="Pfam" id="PF06429">
    <property type="entry name" value="Flg_bbr_C"/>
    <property type="match status" value="1"/>
</dbReference>
<keyword evidence="6 7" id="KW-0975">Bacterial flagellum</keyword>
<keyword evidence="5 7" id="KW-0964">Secreted</keyword>
<dbReference type="EMBL" id="DSAC01000068">
    <property type="protein sequence ID" value="HHO74099.1"/>
    <property type="molecule type" value="Genomic_DNA"/>
</dbReference>
<name>A0A7C5T191_9AQUI</name>
<dbReference type="PANTHER" id="PTHR30033:SF1">
    <property type="entry name" value="FLAGELLAR HOOK-ASSOCIATED PROTEIN 1"/>
    <property type="match status" value="1"/>
</dbReference>
<dbReference type="Pfam" id="PF07196">
    <property type="entry name" value="Flagellin_IN"/>
    <property type="match status" value="1"/>
</dbReference>
<feature type="coiled-coil region" evidence="8">
    <location>
        <begin position="156"/>
        <end position="211"/>
    </location>
</feature>
<comment type="subcellular location">
    <subcellularLocation>
        <location evidence="1 7">Bacterial flagellum</location>
    </subcellularLocation>
    <subcellularLocation>
        <location evidence="2 7">Secreted</location>
    </subcellularLocation>
</comment>
<evidence type="ECO:0000313" key="11">
    <source>
        <dbReference type="EMBL" id="HHO74099.1"/>
    </source>
</evidence>
<evidence type="ECO:0000256" key="2">
    <source>
        <dbReference type="ARBA" id="ARBA00004613"/>
    </source>
</evidence>
<dbReference type="NCBIfam" id="TIGR02492">
    <property type="entry name" value="flgK_ends"/>
    <property type="match status" value="1"/>
</dbReference>
<comment type="similarity">
    <text evidence="3 7">Belongs to the flagella basal body rod proteins family.</text>
</comment>
<evidence type="ECO:0000256" key="4">
    <source>
        <dbReference type="ARBA" id="ARBA00016244"/>
    </source>
</evidence>
<keyword evidence="11" id="KW-0969">Cilium</keyword>
<keyword evidence="8" id="KW-0175">Coiled coil</keyword>
<feature type="domain" description="Flagellar hook-associated protein FlgK helical" evidence="10">
    <location>
        <begin position="86"/>
        <end position="298"/>
    </location>
</feature>
<feature type="domain" description="Flagellar basal-body/hook protein C-terminal" evidence="9">
    <location>
        <begin position="475"/>
        <end position="515"/>
    </location>
</feature>
<gene>
    <name evidence="7 11" type="primary">flgK</name>
    <name evidence="11" type="ORF">ENN04_05595</name>
</gene>
<proteinExistence type="inferred from homology"/>
<keyword evidence="11" id="KW-0966">Cell projection</keyword>
<protein>
    <recommendedName>
        <fullName evidence="4 7">Flagellar hook-associated protein 1</fullName>
        <shortName evidence="7">HAP1</shortName>
    </recommendedName>
</protein>
<dbReference type="InterPro" id="IPR010810">
    <property type="entry name" value="Flagellin_hook_IN_motif"/>
</dbReference>
<dbReference type="PRINTS" id="PR01005">
    <property type="entry name" value="FLGHOOKAP1"/>
</dbReference>
<dbReference type="InterPro" id="IPR010930">
    <property type="entry name" value="Flg_bb/hook_C_dom"/>
</dbReference>
<dbReference type="GO" id="GO:0005576">
    <property type="term" value="C:extracellular region"/>
    <property type="evidence" value="ECO:0007669"/>
    <property type="project" value="UniProtKB-SubCell"/>
</dbReference>
<reference evidence="11" key="1">
    <citation type="journal article" date="2020" name="mSystems">
        <title>Genome- and Community-Level Interaction Insights into Carbon Utilization and Element Cycling Functions of Hydrothermarchaeota in Hydrothermal Sediment.</title>
        <authorList>
            <person name="Zhou Z."/>
            <person name="Liu Y."/>
            <person name="Xu W."/>
            <person name="Pan J."/>
            <person name="Luo Z.H."/>
            <person name="Li M."/>
        </authorList>
    </citation>
    <scope>NUCLEOTIDE SEQUENCE [LARGE SCALE GENOMIC DNA]</scope>
    <source>
        <strain evidence="11">SpSt-114</strain>
    </source>
</reference>
<comment type="caution">
    <text evidence="11">The sequence shown here is derived from an EMBL/GenBank/DDBJ whole genome shotgun (WGS) entry which is preliminary data.</text>
</comment>